<gene>
    <name evidence="3" type="ORF">M231_07650</name>
</gene>
<dbReference type="InParanoid" id="A0A4Q1B8M1"/>
<evidence type="ECO:0000313" key="3">
    <source>
        <dbReference type="EMBL" id="RXK35098.1"/>
    </source>
</evidence>
<keyword evidence="4" id="KW-1185">Reference proteome</keyword>
<dbReference type="SUPFAM" id="SSF52218">
    <property type="entry name" value="Flavoproteins"/>
    <property type="match status" value="1"/>
</dbReference>
<feature type="domain" description="NADPH-dependent FMN reductase-like" evidence="2">
    <location>
        <begin position="4"/>
        <end position="151"/>
    </location>
</feature>
<feature type="region of interest" description="Disordered" evidence="1">
    <location>
        <begin position="200"/>
        <end position="225"/>
    </location>
</feature>
<accession>A0A4Q1B8M1</accession>
<evidence type="ECO:0000313" key="4">
    <source>
        <dbReference type="Proteomes" id="UP000289152"/>
    </source>
</evidence>
<proteinExistence type="predicted"/>
<name>A0A4Q1B8M1_TREME</name>
<comment type="caution">
    <text evidence="3">The sequence shown here is derived from an EMBL/GenBank/DDBJ whole genome shotgun (WGS) entry which is preliminary data.</text>
</comment>
<dbReference type="AlphaFoldDB" id="A0A4Q1B8M1"/>
<dbReference type="PANTHER" id="PTHR30543">
    <property type="entry name" value="CHROMATE REDUCTASE"/>
    <property type="match status" value="1"/>
</dbReference>
<evidence type="ECO:0000256" key="1">
    <source>
        <dbReference type="SAM" id="MobiDB-lite"/>
    </source>
</evidence>
<dbReference type="Proteomes" id="UP000289152">
    <property type="component" value="Unassembled WGS sequence"/>
</dbReference>
<dbReference type="InterPro" id="IPR050712">
    <property type="entry name" value="NAD(P)H-dep_reductase"/>
</dbReference>
<dbReference type="Gene3D" id="3.40.50.360">
    <property type="match status" value="1"/>
</dbReference>
<dbReference type="GO" id="GO:0005829">
    <property type="term" value="C:cytosol"/>
    <property type="evidence" value="ECO:0007669"/>
    <property type="project" value="TreeGrafter"/>
</dbReference>
<sequence length="225" mass="24935">MSTMKLGIIFGTHRTHSNTLGIFKYIQQIISTYPTIQPDPIFLGESLGHPLPLLIDQMPASIPLASCPEAYTLPEIRAWSNTVLGWDGILIVAPQYNRGPPAVLKNAFDQLYSEWEGVPVGLVSCGSRGGNRMQIVLEEMLGDGLKMDLVGMVGVKIPKESILGDEKVKGDEDWVKGYEGELKGLLNELEGKMKKRFQKKKIDEAEKGEEGKEKEVKEHVEENAT</sequence>
<dbReference type="OrthoDB" id="68575at2759"/>
<dbReference type="InterPro" id="IPR029039">
    <property type="entry name" value="Flavoprotein-like_sf"/>
</dbReference>
<dbReference type="InterPro" id="IPR005025">
    <property type="entry name" value="FMN_Rdtase-like_dom"/>
</dbReference>
<dbReference type="GO" id="GO:0016491">
    <property type="term" value="F:oxidoreductase activity"/>
    <property type="evidence" value="ECO:0007669"/>
    <property type="project" value="InterPro"/>
</dbReference>
<dbReference type="Pfam" id="PF03358">
    <property type="entry name" value="FMN_red"/>
    <property type="match status" value="1"/>
</dbReference>
<dbReference type="STRING" id="5217.A0A4Q1B8M1"/>
<organism evidence="3 4">
    <name type="scientific">Tremella mesenterica</name>
    <name type="common">Jelly fungus</name>
    <dbReference type="NCBI Taxonomy" id="5217"/>
    <lineage>
        <taxon>Eukaryota</taxon>
        <taxon>Fungi</taxon>
        <taxon>Dikarya</taxon>
        <taxon>Basidiomycota</taxon>
        <taxon>Agaricomycotina</taxon>
        <taxon>Tremellomycetes</taxon>
        <taxon>Tremellales</taxon>
        <taxon>Tremellaceae</taxon>
        <taxon>Tremella</taxon>
    </lineage>
</organism>
<dbReference type="VEuPathDB" id="FungiDB:TREMEDRAFT_23530"/>
<dbReference type="GO" id="GO:0010181">
    <property type="term" value="F:FMN binding"/>
    <property type="evidence" value="ECO:0007669"/>
    <property type="project" value="TreeGrafter"/>
</dbReference>
<dbReference type="PANTHER" id="PTHR30543:SF21">
    <property type="entry name" value="NAD(P)H-DEPENDENT FMN REDUCTASE LOT6"/>
    <property type="match status" value="1"/>
</dbReference>
<dbReference type="EMBL" id="SDIL01000159">
    <property type="protein sequence ID" value="RXK35098.1"/>
    <property type="molecule type" value="Genomic_DNA"/>
</dbReference>
<protein>
    <recommendedName>
        <fullName evidence="2">NADPH-dependent FMN reductase-like domain-containing protein</fullName>
    </recommendedName>
</protein>
<evidence type="ECO:0000259" key="2">
    <source>
        <dbReference type="Pfam" id="PF03358"/>
    </source>
</evidence>
<reference evidence="3 4" key="1">
    <citation type="submission" date="2016-06" db="EMBL/GenBank/DDBJ databases">
        <title>Evolution of pathogenesis and genome organization in the Tremellales.</title>
        <authorList>
            <person name="Cuomo C."/>
            <person name="Litvintseva A."/>
            <person name="Heitman J."/>
            <person name="Chen Y."/>
            <person name="Sun S."/>
            <person name="Springer D."/>
            <person name="Dromer F."/>
            <person name="Young S."/>
            <person name="Zeng Q."/>
            <person name="Chapman S."/>
            <person name="Gujja S."/>
            <person name="Saif S."/>
            <person name="Birren B."/>
        </authorList>
    </citation>
    <scope>NUCLEOTIDE SEQUENCE [LARGE SCALE GENOMIC DNA]</scope>
    <source>
        <strain evidence="3 4">ATCC 28783</strain>
    </source>
</reference>